<feature type="transmembrane region" description="Helical" evidence="8">
    <location>
        <begin position="248"/>
        <end position="268"/>
    </location>
</feature>
<dbReference type="Pfam" id="PF04923">
    <property type="entry name" value="Ninjurin"/>
    <property type="match status" value="1"/>
</dbReference>
<evidence type="ECO:0000313" key="9">
    <source>
        <dbReference type="EMBL" id="KAK2183774.1"/>
    </source>
</evidence>
<dbReference type="GO" id="GO:0016020">
    <property type="term" value="C:membrane"/>
    <property type="evidence" value="ECO:0007669"/>
    <property type="project" value="UniProtKB-SubCell"/>
</dbReference>
<keyword evidence="5 8" id="KW-1133">Transmembrane helix</keyword>
<dbReference type="Proteomes" id="UP001209878">
    <property type="component" value="Unassembled WGS sequence"/>
</dbReference>
<evidence type="ECO:0000256" key="4">
    <source>
        <dbReference type="ARBA" id="ARBA00022889"/>
    </source>
</evidence>
<dbReference type="InterPro" id="IPR007007">
    <property type="entry name" value="Ninjurin"/>
</dbReference>
<evidence type="ECO:0000256" key="3">
    <source>
        <dbReference type="ARBA" id="ARBA00022692"/>
    </source>
</evidence>
<dbReference type="EMBL" id="JAODUO010000295">
    <property type="protein sequence ID" value="KAK2183774.1"/>
    <property type="molecule type" value="Genomic_DNA"/>
</dbReference>
<reference evidence="9" key="1">
    <citation type="journal article" date="2023" name="Mol. Biol. Evol.">
        <title>Third-Generation Sequencing Reveals the Adaptive Role of the Epigenome in Three Deep-Sea Polychaetes.</title>
        <authorList>
            <person name="Perez M."/>
            <person name="Aroh O."/>
            <person name="Sun Y."/>
            <person name="Lan Y."/>
            <person name="Juniper S.K."/>
            <person name="Young C.R."/>
            <person name="Angers B."/>
            <person name="Qian P.Y."/>
        </authorList>
    </citation>
    <scope>NUCLEOTIDE SEQUENCE</scope>
    <source>
        <strain evidence="9">R07B-5</strain>
    </source>
</reference>
<keyword evidence="10" id="KW-1185">Reference proteome</keyword>
<evidence type="ECO:0000256" key="7">
    <source>
        <dbReference type="SAM" id="Coils"/>
    </source>
</evidence>
<evidence type="ECO:0000256" key="6">
    <source>
        <dbReference type="ARBA" id="ARBA00023136"/>
    </source>
</evidence>
<gene>
    <name evidence="9" type="ORF">NP493_289g00006</name>
</gene>
<dbReference type="GO" id="GO:0042246">
    <property type="term" value="P:tissue regeneration"/>
    <property type="evidence" value="ECO:0007669"/>
    <property type="project" value="InterPro"/>
</dbReference>
<dbReference type="GO" id="GO:0007155">
    <property type="term" value="P:cell adhesion"/>
    <property type="evidence" value="ECO:0007669"/>
    <property type="project" value="UniProtKB-KW"/>
</dbReference>
<evidence type="ECO:0000256" key="2">
    <source>
        <dbReference type="ARBA" id="ARBA00008141"/>
    </source>
</evidence>
<protein>
    <submittedName>
        <fullName evidence="9">Uncharacterized protein</fullName>
    </submittedName>
</protein>
<keyword evidence="3 8" id="KW-0812">Transmembrane</keyword>
<accession>A0AAD9NWJ5</accession>
<dbReference type="AlphaFoldDB" id="A0AAD9NWJ5"/>
<keyword evidence="7" id="KW-0175">Coiled coil</keyword>
<evidence type="ECO:0000313" key="10">
    <source>
        <dbReference type="Proteomes" id="UP001209878"/>
    </source>
</evidence>
<feature type="coiled-coil region" evidence="7">
    <location>
        <begin position="159"/>
        <end position="236"/>
    </location>
</feature>
<keyword evidence="4" id="KW-0130">Cell adhesion</keyword>
<name>A0AAD9NWJ5_RIDPI</name>
<comment type="similarity">
    <text evidence="2">Belongs to the ninjurin family.</text>
</comment>
<organism evidence="9 10">
    <name type="scientific">Ridgeia piscesae</name>
    <name type="common">Tubeworm</name>
    <dbReference type="NCBI Taxonomy" id="27915"/>
    <lineage>
        <taxon>Eukaryota</taxon>
        <taxon>Metazoa</taxon>
        <taxon>Spiralia</taxon>
        <taxon>Lophotrochozoa</taxon>
        <taxon>Annelida</taxon>
        <taxon>Polychaeta</taxon>
        <taxon>Sedentaria</taxon>
        <taxon>Canalipalpata</taxon>
        <taxon>Sabellida</taxon>
        <taxon>Siboglinidae</taxon>
        <taxon>Ridgeia</taxon>
    </lineage>
</organism>
<evidence type="ECO:0000256" key="1">
    <source>
        <dbReference type="ARBA" id="ARBA00004141"/>
    </source>
</evidence>
<keyword evidence="6 8" id="KW-0472">Membrane</keyword>
<comment type="subcellular location">
    <subcellularLocation>
        <location evidence="1">Membrane</location>
        <topology evidence="1">Multi-pass membrane protein</topology>
    </subcellularLocation>
</comment>
<evidence type="ECO:0000256" key="8">
    <source>
        <dbReference type="SAM" id="Phobius"/>
    </source>
</evidence>
<feature type="transmembrane region" description="Helical" evidence="8">
    <location>
        <begin position="55"/>
        <end position="80"/>
    </location>
</feature>
<sequence>MSDPEIARPTTTQTRNVQLAEAKDRAQSTATIAMSVVHVAYLRALIVAGPDANRFYTLVLWLVIVSLVLQVAAGLLALAITQMKSYYQTHHDDMCADIRAMCCYCCCPPRPPTKSCDVTDREAQHSEPGETASCEARQSPTGCFTKCVEQEGIEAECNMAAASNAIADCRSKLETLRKEKGTMDESDYKEKLKKLTDEETMAESRLARYKRTTDKLEVAKRKSKALKERMDNILQEDILKRVTFWQSALNYVLYVIIVSNIFITGLGWGGTVEESGVGTGTRGVANNVSVVSDAK</sequence>
<evidence type="ECO:0000256" key="5">
    <source>
        <dbReference type="ARBA" id="ARBA00022989"/>
    </source>
</evidence>
<proteinExistence type="inferred from homology"/>
<comment type="caution">
    <text evidence="9">The sequence shown here is derived from an EMBL/GenBank/DDBJ whole genome shotgun (WGS) entry which is preliminary data.</text>
</comment>